<keyword evidence="4" id="KW-1185">Reference proteome</keyword>
<dbReference type="GO" id="GO:0004175">
    <property type="term" value="F:endopeptidase activity"/>
    <property type="evidence" value="ECO:0007669"/>
    <property type="project" value="UniProtKB-ARBA"/>
</dbReference>
<feature type="transmembrane region" description="Helical" evidence="1">
    <location>
        <begin position="117"/>
        <end position="136"/>
    </location>
</feature>
<reference evidence="3" key="1">
    <citation type="submission" date="2022-06" db="EMBL/GenBank/DDBJ databases">
        <title>Vallitalea longa sp. nov., an anaerobic bacterium isolated from marine sediment.</title>
        <authorList>
            <person name="Hirano S."/>
            <person name="Terahara T."/>
            <person name="Mori K."/>
            <person name="Hamada M."/>
            <person name="Matsumoto R."/>
            <person name="Kobayashi T."/>
        </authorList>
    </citation>
    <scope>NUCLEOTIDE SEQUENCE</scope>
    <source>
        <strain evidence="3">SH18-1</strain>
    </source>
</reference>
<evidence type="ECO:0000313" key="4">
    <source>
        <dbReference type="Proteomes" id="UP001144256"/>
    </source>
</evidence>
<name>A0A9W5YFA9_9FIRM</name>
<feature type="transmembrane region" description="Helical" evidence="1">
    <location>
        <begin position="148"/>
        <end position="165"/>
    </location>
</feature>
<evidence type="ECO:0000256" key="1">
    <source>
        <dbReference type="SAM" id="Phobius"/>
    </source>
</evidence>
<evidence type="ECO:0000259" key="2">
    <source>
        <dbReference type="Pfam" id="PF02517"/>
    </source>
</evidence>
<organism evidence="3 4">
    <name type="scientific">Vallitalea longa</name>
    <dbReference type="NCBI Taxonomy" id="2936439"/>
    <lineage>
        <taxon>Bacteria</taxon>
        <taxon>Bacillati</taxon>
        <taxon>Bacillota</taxon>
        <taxon>Clostridia</taxon>
        <taxon>Lachnospirales</taxon>
        <taxon>Vallitaleaceae</taxon>
        <taxon>Vallitalea</taxon>
    </lineage>
</organism>
<dbReference type="AlphaFoldDB" id="A0A9W5YFA9"/>
<sequence>MNIHIHYHSILVLLATVYPVSFPQIILSFRGRYNHKNQNMIYLEYCVIMSSIILILSCVLVPISNNIIISSDIMWYIISIVAAPILIIIEFIIGTIILRLSGKMVKGISVNANWKKISIVGCISTILLAIIEELIYRQLWSVAMLDNLHWNIYLYIILSSVIYGFNHLYYGFATFIQKTISGILLAVIFLLSGRSIIIPIIIHVLQNLIILLMGRYKK</sequence>
<keyword evidence="3" id="KW-0645">Protease</keyword>
<feature type="transmembrane region" description="Helical" evidence="1">
    <location>
        <begin position="75"/>
        <end position="97"/>
    </location>
</feature>
<keyword evidence="1" id="KW-0472">Membrane</keyword>
<gene>
    <name evidence="3" type="primary">sagE</name>
    <name evidence="3" type="ORF">SH1V18_44890</name>
</gene>
<keyword evidence="1" id="KW-1133">Transmembrane helix</keyword>
<dbReference type="InterPro" id="IPR003675">
    <property type="entry name" value="Rce1/LyrA-like_dom"/>
</dbReference>
<evidence type="ECO:0000313" key="3">
    <source>
        <dbReference type="EMBL" id="GKX32009.1"/>
    </source>
</evidence>
<feature type="domain" description="CAAX prenyl protease 2/Lysostaphin resistance protein A-like" evidence="2">
    <location>
        <begin position="121"/>
        <end position="209"/>
    </location>
</feature>
<dbReference type="GO" id="GO:0006508">
    <property type="term" value="P:proteolysis"/>
    <property type="evidence" value="ECO:0007669"/>
    <property type="project" value="UniProtKB-KW"/>
</dbReference>
<dbReference type="EMBL" id="BRLB01000024">
    <property type="protein sequence ID" value="GKX32009.1"/>
    <property type="molecule type" value="Genomic_DNA"/>
</dbReference>
<keyword evidence="3" id="KW-0378">Hydrolase</keyword>
<comment type="caution">
    <text evidence="3">The sequence shown here is derived from an EMBL/GenBank/DDBJ whole genome shotgun (WGS) entry which is preliminary data.</text>
</comment>
<protein>
    <submittedName>
        <fullName evidence="3">CAAX amino protease</fullName>
    </submittedName>
</protein>
<proteinExistence type="predicted"/>
<accession>A0A9W5YFA9</accession>
<feature type="transmembrane region" description="Helical" evidence="1">
    <location>
        <begin position="6"/>
        <end position="29"/>
    </location>
</feature>
<keyword evidence="1" id="KW-0812">Transmembrane</keyword>
<dbReference type="GO" id="GO:0080120">
    <property type="term" value="P:CAAX-box protein maturation"/>
    <property type="evidence" value="ECO:0007669"/>
    <property type="project" value="UniProtKB-ARBA"/>
</dbReference>
<dbReference type="RefSeq" id="WP_281819385.1">
    <property type="nucleotide sequence ID" value="NZ_BRLB01000024.1"/>
</dbReference>
<feature type="transmembrane region" description="Helical" evidence="1">
    <location>
        <begin position="41"/>
        <end position="63"/>
    </location>
</feature>
<dbReference type="Pfam" id="PF02517">
    <property type="entry name" value="Rce1-like"/>
    <property type="match status" value="1"/>
</dbReference>
<dbReference type="Proteomes" id="UP001144256">
    <property type="component" value="Unassembled WGS sequence"/>
</dbReference>